<reference evidence="8" key="1">
    <citation type="submission" date="2023-03" db="EMBL/GenBank/DDBJ databases">
        <authorList>
            <person name="Julca I."/>
        </authorList>
    </citation>
    <scope>NUCLEOTIDE SEQUENCE</scope>
</reference>
<dbReference type="InterPro" id="IPR044216">
    <property type="entry name" value="WDL7"/>
</dbReference>
<gene>
    <name evidence="8" type="ORF">OLC1_LOCUS4740</name>
</gene>
<keyword evidence="9" id="KW-1185">Reference proteome</keyword>
<feature type="region of interest" description="Disordered" evidence="6">
    <location>
        <begin position="296"/>
        <end position="325"/>
    </location>
</feature>
<proteinExistence type="inferred from homology"/>
<evidence type="ECO:0000313" key="8">
    <source>
        <dbReference type="EMBL" id="CAI9093288.1"/>
    </source>
</evidence>
<evidence type="ECO:0000256" key="5">
    <source>
        <dbReference type="ARBA" id="ARBA00023212"/>
    </source>
</evidence>
<feature type="compositionally biased region" description="Basic and acidic residues" evidence="6">
    <location>
        <begin position="565"/>
        <end position="579"/>
    </location>
</feature>
<protein>
    <submittedName>
        <fullName evidence="8">OLC1v1028757C3</fullName>
    </submittedName>
</protein>
<feature type="region of interest" description="Disordered" evidence="6">
    <location>
        <begin position="197"/>
        <end position="233"/>
    </location>
</feature>
<keyword evidence="4" id="KW-0493">Microtubule</keyword>
<feature type="region of interest" description="Disordered" evidence="6">
    <location>
        <begin position="511"/>
        <end position="599"/>
    </location>
</feature>
<feature type="domain" description="TPX2 C-terminal" evidence="7">
    <location>
        <begin position="459"/>
        <end position="498"/>
    </location>
</feature>
<dbReference type="Proteomes" id="UP001161247">
    <property type="component" value="Chromosome 2"/>
</dbReference>
<accession>A0AAV1CDK1</accession>
<keyword evidence="3" id="KW-0963">Cytoplasm</keyword>
<evidence type="ECO:0000256" key="3">
    <source>
        <dbReference type="ARBA" id="ARBA00022490"/>
    </source>
</evidence>
<dbReference type="AlphaFoldDB" id="A0AAV1CDK1"/>
<feature type="region of interest" description="Disordered" evidence="6">
    <location>
        <begin position="1"/>
        <end position="26"/>
    </location>
</feature>
<dbReference type="InterPro" id="IPR027329">
    <property type="entry name" value="TPX2_C"/>
</dbReference>
<evidence type="ECO:0000259" key="7">
    <source>
        <dbReference type="Pfam" id="PF06886"/>
    </source>
</evidence>
<evidence type="ECO:0000256" key="6">
    <source>
        <dbReference type="SAM" id="MobiDB-lite"/>
    </source>
</evidence>
<dbReference type="EMBL" id="OX459119">
    <property type="protein sequence ID" value="CAI9093288.1"/>
    <property type="molecule type" value="Genomic_DNA"/>
</dbReference>
<name>A0AAV1CDK1_OLDCO</name>
<dbReference type="PANTHER" id="PTHR47067:SF16">
    <property type="entry name" value="TPX2 (TARGETING PROTEIN FOR XKLP2) PROTEIN FAMILY"/>
    <property type="match status" value="1"/>
</dbReference>
<evidence type="ECO:0000313" key="9">
    <source>
        <dbReference type="Proteomes" id="UP001161247"/>
    </source>
</evidence>
<evidence type="ECO:0000256" key="4">
    <source>
        <dbReference type="ARBA" id="ARBA00022701"/>
    </source>
</evidence>
<comment type="similarity">
    <text evidence="2">Belongs to the TPX2 family.</text>
</comment>
<dbReference type="PANTHER" id="PTHR47067">
    <property type="entry name" value="TPX2 (TARGETING PROTEIN FOR XKLP2) PROTEIN FAMILY-RELATED"/>
    <property type="match status" value="1"/>
</dbReference>
<dbReference type="Pfam" id="PF06886">
    <property type="entry name" value="TPX2"/>
    <property type="match status" value="1"/>
</dbReference>
<evidence type="ECO:0000256" key="2">
    <source>
        <dbReference type="ARBA" id="ARBA00005885"/>
    </source>
</evidence>
<evidence type="ECO:0000256" key="1">
    <source>
        <dbReference type="ARBA" id="ARBA00004245"/>
    </source>
</evidence>
<feature type="compositionally biased region" description="Polar residues" evidence="6">
    <location>
        <begin position="590"/>
        <end position="599"/>
    </location>
</feature>
<sequence length="617" mass="68975">MGESSACLFRSFSQPSPTSPKEEDPIRRALTSSVSFGRFVSESLAWDRWSAFNQNRYLEEAERYSKPGSVAQKKAYFEAHYKNIAARKAAALLEQQCPENISSPAGNRMNERDNDPTAAMDLAQESRSEHTVTAEIHVEENQLSTDVILSVDTEDQILPHESNMETEGVEEKRLSADIIHPVDTDHQRLLQESNMEAEGVEKNIPSTDDLLSVDKDHQRLPQESNNDTEREEENKLYTDVLLSDDTDHQRLHQESNMETEGVEQVIGHPLFTDRDDQVDEGVCKEKEMKATLQVPSTLGDSASLDKNEATLPSKKPSTSDHGSKFRSVVKPRIPVYPKKGGQIGIPISKKTSNLPIPQALHMSISFTSRAFSNTNKTLPSVSRKIVDSVIHKPVASASDVSRLRVTPQPENSRTKTLMCQSVSGSISRFEKSNSLLLNGNLKQPCGSRVKSPTTISSSFSLRSEERAAKRKEFFQRLEKKLKAEAEKEPLQSKQKVKANSCSNAAWRTISSQHDDAKASSNPSTNPASTVTKKVSTRSYTPKMEKKLASEAQDTNCKPPWRFSKKKTDSFIRDAPEKNYSKATPKKTRTSENTSPNIQISMYKECLKTNASKRPMKN</sequence>
<keyword evidence="5" id="KW-0206">Cytoskeleton</keyword>
<comment type="subcellular location">
    <subcellularLocation>
        <location evidence="1">Cytoplasm</location>
        <location evidence="1">Cytoskeleton</location>
    </subcellularLocation>
</comment>
<feature type="compositionally biased region" description="Polar residues" evidence="6">
    <location>
        <begin position="518"/>
        <end position="539"/>
    </location>
</feature>
<organism evidence="8 9">
    <name type="scientific">Oldenlandia corymbosa var. corymbosa</name>
    <dbReference type="NCBI Taxonomy" id="529605"/>
    <lineage>
        <taxon>Eukaryota</taxon>
        <taxon>Viridiplantae</taxon>
        <taxon>Streptophyta</taxon>
        <taxon>Embryophyta</taxon>
        <taxon>Tracheophyta</taxon>
        <taxon>Spermatophyta</taxon>
        <taxon>Magnoliopsida</taxon>
        <taxon>eudicotyledons</taxon>
        <taxon>Gunneridae</taxon>
        <taxon>Pentapetalae</taxon>
        <taxon>asterids</taxon>
        <taxon>lamiids</taxon>
        <taxon>Gentianales</taxon>
        <taxon>Rubiaceae</taxon>
        <taxon>Rubioideae</taxon>
        <taxon>Spermacoceae</taxon>
        <taxon>Hedyotis-Oldenlandia complex</taxon>
        <taxon>Oldenlandia</taxon>
    </lineage>
</organism>